<keyword evidence="3" id="KW-1185">Reference proteome</keyword>
<evidence type="ECO:0000259" key="1">
    <source>
        <dbReference type="Pfam" id="PF13360"/>
    </source>
</evidence>
<dbReference type="Proteomes" id="UP000001311">
    <property type="component" value="Chromosome"/>
</dbReference>
<dbReference type="Pfam" id="PF13360">
    <property type="entry name" value="PQQ_2"/>
    <property type="match status" value="1"/>
</dbReference>
<organism evidence="2 3">
    <name type="scientific">Rickettsia massiliae (strain Mtu5)</name>
    <dbReference type="NCBI Taxonomy" id="416276"/>
    <lineage>
        <taxon>Bacteria</taxon>
        <taxon>Pseudomonadati</taxon>
        <taxon>Pseudomonadota</taxon>
        <taxon>Alphaproteobacteria</taxon>
        <taxon>Rickettsiales</taxon>
        <taxon>Rickettsiaceae</taxon>
        <taxon>Rickettsieae</taxon>
        <taxon>Rickettsia</taxon>
        <taxon>spotted fever group</taxon>
    </lineage>
</organism>
<name>A8F0Z0_RICM5</name>
<accession>A8F0Z0</accession>
<dbReference type="SMART" id="SM00564">
    <property type="entry name" value="PQQ"/>
    <property type="match status" value="6"/>
</dbReference>
<dbReference type="EMBL" id="CP000683">
    <property type="protein sequence ID" value="ABV84576.1"/>
    <property type="molecule type" value="Genomic_DNA"/>
</dbReference>
<dbReference type="InterPro" id="IPR018391">
    <property type="entry name" value="PQQ_b-propeller_rpt"/>
</dbReference>
<dbReference type="Gene3D" id="2.130.10.10">
    <property type="entry name" value="YVTN repeat-like/Quinoprotein amine dehydrogenase"/>
    <property type="match status" value="1"/>
</dbReference>
<dbReference type="HOGENOM" id="CLU_655334_0_0_5"/>
<dbReference type="KEGG" id="rms:RMA_0320"/>
<dbReference type="InterPro" id="IPR015943">
    <property type="entry name" value="WD40/YVTN_repeat-like_dom_sf"/>
</dbReference>
<protein>
    <submittedName>
        <fullName evidence="2">WD40-like repeat</fullName>
    </submittedName>
</protein>
<sequence length="424" mass="47625">MNHNSYLRKNMTKKIALLLLPFILISCNGLGPKRVKNIVELTPKLAIQTHEPIYLDSNANIYAFNANMLKNKQYSFARSKTITEPVFIGDMIYALDIRANISAFSIEKNKIIWSYNLSRHKKDNYIGGGILHHNGKLYVTYGSRLLVVLDAKSGYEIIRKELPDIIRIKPIVLNDNTVLVQTISNQTIALNAETLKTVWEHESLAEVLSASYFMTPIVQYDNVIVTYNSGQILALNITNGEVKWNFEFANLNDRTAIPNFDESSILCTPVHDNMNLYIATGLGKLIKLNVATGSVIWQVNAEDIQSMSLIGNSLFVTNNARQIAAFNPETGKVKFVADLNDGKDPKKLKSAAFLVPFVGVDNNNERSLNVISVNGVLYSFDVDNNGLNMIPHIVKIIKNIRYYGLRANNNLYFSTDRKIIFGSK</sequence>
<dbReference type="SUPFAM" id="SSF50998">
    <property type="entry name" value="Quinoprotein alcohol dehydrogenase-like"/>
    <property type="match status" value="1"/>
</dbReference>
<reference evidence="2 3" key="1">
    <citation type="journal article" date="2007" name="Genome Res.">
        <title>Lateral gene transfer between obligate intracellular bacteria: evidence from the Rickettsia massiliae genome.</title>
        <authorList>
            <person name="Blanc G."/>
            <person name="Ogata H."/>
            <person name="Robert C."/>
            <person name="Audic S."/>
            <person name="Claverie J.-M."/>
            <person name="Raoult D."/>
        </authorList>
    </citation>
    <scope>NUCLEOTIDE SEQUENCE [LARGE SCALE GENOMIC DNA]</scope>
    <source>
        <strain evidence="3">Mtu5</strain>
    </source>
</reference>
<proteinExistence type="predicted"/>
<dbReference type="PANTHER" id="PTHR34512">
    <property type="entry name" value="CELL SURFACE PROTEIN"/>
    <property type="match status" value="1"/>
</dbReference>
<dbReference type="PANTHER" id="PTHR34512:SF30">
    <property type="entry name" value="OUTER MEMBRANE PROTEIN ASSEMBLY FACTOR BAMB"/>
    <property type="match status" value="1"/>
</dbReference>
<gene>
    <name evidence="2" type="ordered locus">RMA_0320</name>
</gene>
<evidence type="ECO:0000313" key="3">
    <source>
        <dbReference type="Proteomes" id="UP000001311"/>
    </source>
</evidence>
<evidence type="ECO:0000313" key="2">
    <source>
        <dbReference type="EMBL" id="ABV84576.1"/>
    </source>
</evidence>
<feature type="domain" description="Pyrrolo-quinoline quinone repeat" evidence="1">
    <location>
        <begin position="100"/>
        <end position="334"/>
    </location>
</feature>
<dbReference type="AlphaFoldDB" id="A8F0Z0"/>
<dbReference type="InterPro" id="IPR002372">
    <property type="entry name" value="PQQ_rpt_dom"/>
</dbReference>
<dbReference type="CDD" id="cd10276">
    <property type="entry name" value="BamB_YfgL"/>
    <property type="match status" value="1"/>
</dbReference>
<dbReference type="InterPro" id="IPR011047">
    <property type="entry name" value="Quinoprotein_ADH-like_sf"/>
</dbReference>